<dbReference type="OrthoDB" id="6475849at2759"/>
<dbReference type="Gene3D" id="1.10.1380.10">
    <property type="entry name" value="Neutral endopeptidase , domain2"/>
    <property type="match status" value="1"/>
</dbReference>
<evidence type="ECO:0000256" key="4">
    <source>
        <dbReference type="ARBA" id="ARBA00022723"/>
    </source>
</evidence>
<dbReference type="Pfam" id="PF01431">
    <property type="entry name" value="Peptidase_M13"/>
    <property type="match status" value="1"/>
</dbReference>
<evidence type="ECO:0000313" key="14">
    <source>
        <dbReference type="Proteomes" id="UP000243876"/>
    </source>
</evidence>
<feature type="transmembrane region" description="Helical" evidence="10">
    <location>
        <begin position="47"/>
        <end position="67"/>
    </location>
</feature>
<comment type="cofactor">
    <cofactor evidence="1">
        <name>Zn(2+)</name>
        <dbReference type="ChEBI" id="CHEBI:29105"/>
    </cofactor>
</comment>
<dbReference type="PANTHER" id="PTHR11733">
    <property type="entry name" value="ZINC METALLOPROTEASE FAMILY M13 NEPRILYSIN-RELATED"/>
    <property type="match status" value="1"/>
</dbReference>
<evidence type="ECO:0000256" key="7">
    <source>
        <dbReference type="ARBA" id="ARBA00023049"/>
    </source>
</evidence>
<gene>
    <name evidence="13" type="primary">SPOSA6832_04060</name>
</gene>
<feature type="compositionally biased region" description="Acidic residues" evidence="9">
    <location>
        <begin position="1"/>
        <end position="10"/>
    </location>
</feature>
<feature type="domain" description="Peptidase M13 N-terminal" evidence="12">
    <location>
        <begin position="174"/>
        <end position="582"/>
    </location>
</feature>
<keyword evidence="4" id="KW-0479">Metal-binding</keyword>
<dbReference type="Gene3D" id="3.40.390.10">
    <property type="entry name" value="Collagenase (Catalytic Domain)"/>
    <property type="match status" value="1"/>
</dbReference>
<keyword evidence="7" id="KW-0482">Metalloprotease</keyword>
<keyword evidence="14" id="KW-1185">Reference proteome</keyword>
<dbReference type="SUPFAM" id="SSF55486">
    <property type="entry name" value="Metalloproteases ('zincins'), catalytic domain"/>
    <property type="match status" value="1"/>
</dbReference>
<feature type="coiled-coil region" evidence="8">
    <location>
        <begin position="374"/>
        <end position="401"/>
    </location>
</feature>
<feature type="region of interest" description="Disordered" evidence="9">
    <location>
        <begin position="98"/>
        <end position="118"/>
    </location>
</feature>
<evidence type="ECO:0000256" key="5">
    <source>
        <dbReference type="ARBA" id="ARBA00022801"/>
    </source>
</evidence>
<evidence type="ECO:0000256" key="6">
    <source>
        <dbReference type="ARBA" id="ARBA00022833"/>
    </source>
</evidence>
<reference evidence="14" key="1">
    <citation type="submission" date="2015-02" db="EMBL/GenBank/DDBJ databases">
        <authorList>
            <person name="Gon?alves P."/>
        </authorList>
    </citation>
    <scope>NUCLEOTIDE SEQUENCE [LARGE SCALE GENOMIC DNA]</scope>
</reference>
<evidence type="ECO:0000256" key="1">
    <source>
        <dbReference type="ARBA" id="ARBA00001947"/>
    </source>
</evidence>
<name>A0A0D6EQN2_SPOSA</name>
<evidence type="ECO:0000256" key="2">
    <source>
        <dbReference type="ARBA" id="ARBA00007357"/>
    </source>
</evidence>
<dbReference type="GO" id="GO:0005886">
    <property type="term" value="C:plasma membrane"/>
    <property type="evidence" value="ECO:0007669"/>
    <property type="project" value="TreeGrafter"/>
</dbReference>
<evidence type="ECO:0000256" key="9">
    <source>
        <dbReference type="SAM" id="MobiDB-lite"/>
    </source>
</evidence>
<comment type="similarity">
    <text evidence="2">Belongs to the peptidase M13 family.</text>
</comment>
<keyword evidence="5" id="KW-0378">Hydrolase</keyword>
<feature type="domain" description="Peptidase M13 C-terminal" evidence="11">
    <location>
        <begin position="644"/>
        <end position="870"/>
    </location>
</feature>
<evidence type="ECO:0000259" key="11">
    <source>
        <dbReference type="Pfam" id="PF01431"/>
    </source>
</evidence>
<evidence type="ECO:0000313" key="13">
    <source>
        <dbReference type="EMBL" id="CEQ42259.1"/>
    </source>
</evidence>
<dbReference type="GO" id="GO:0046872">
    <property type="term" value="F:metal ion binding"/>
    <property type="evidence" value="ECO:0007669"/>
    <property type="project" value="UniProtKB-KW"/>
</dbReference>
<dbReference type="Proteomes" id="UP000243876">
    <property type="component" value="Unassembled WGS sequence"/>
</dbReference>
<evidence type="ECO:0000259" key="12">
    <source>
        <dbReference type="Pfam" id="PF05649"/>
    </source>
</evidence>
<keyword evidence="8" id="KW-0175">Coiled coil</keyword>
<dbReference type="PROSITE" id="PS51885">
    <property type="entry name" value="NEPRILYSIN"/>
    <property type="match status" value="1"/>
</dbReference>
<evidence type="ECO:0000256" key="10">
    <source>
        <dbReference type="SAM" id="Phobius"/>
    </source>
</evidence>
<proteinExistence type="inferred from homology"/>
<dbReference type="GO" id="GO:0016485">
    <property type="term" value="P:protein processing"/>
    <property type="evidence" value="ECO:0007669"/>
    <property type="project" value="TreeGrafter"/>
</dbReference>
<keyword evidence="10" id="KW-0472">Membrane</keyword>
<dbReference type="GO" id="GO:0004222">
    <property type="term" value="F:metalloendopeptidase activity"/>
    <property type="evidence" value="ECO:0007669"/>
    <property type="project" value="InterPro"/>
</dbReference>
<dbReference type="InterPro" id="IPR042089">
    <property type="entry name" value="Peptidase_M13_dom_2"/>
</dbReference>
<dbReference type="AlphaFoldDB" id="A0A0D6EQN2"/>
<dbReference type="EMBL" id="CENE01000023">
    <property type="protein sequence ID" value="CEQ42259.1"/>
    <property type="molecule type" value="Genomic_DNA"/>
</dbReference>
<accession>A0A0D6EQN2</accession>
<dbReference type="Pfam" id="PF05649">
    <property type="entry name" value="Peptidase_M13_N"/>
    <property type="match status" value="1"/>
</dbReference>
<keyword evidence="3" id="KW-0645">Protease</keyword>
<sequence>MSTGASDEEQPLLGEAAGPADATPPSFSDRLHAALREPKRLNGLEKALAALAVFFLLLTATGFGLFAGEAVKYRRGHTPTQPPPGGPTRTVTATSTVAGPTTTVVPPRQPPKAPGKNDEVCLTPACVKSAAGLIAGLDTSVDPCEDFYSFASTSLPLLSLSFRTKLTRVLATDGGWLADHPIPEGVGLFGSAQDIDARNKRIILEILNTPVNKSLPDADQTNLEHLRAFWESCNDDGPIDDTGAQPLYDVIDEVVAAWRGEPLEPDDDTVQELYIQDEMFGAKAKKGRGGTKWDERTKRERLTNALMFLHSRAIDALFGTYPEGDVGNDPKTNVVWISQSGLGLPSKDYYKDQETLEFYQDVVQKVLKDVYSVRRESDMDAQELAEEVVRLEKQIAKISLDVVDLDDPVGTYNPYNAKKLQSLFPAISFANYFASFTPRPRYPDPVIVASPDFFGNLTGVLDKTPPDVLEAYFLGRLLGTKQPIRKQLDLLSNRLSGVAPEAHKPRTEICLDSLFENYGFLIGRYFVQKAFGGVSKEYAEEVIEAVIQAFRDRLPGLEWLDDETREKAEEKVDAITYKIGYPKNPDTEDPAALQRYYSLNEPISSRDFFGNVLRSRIADQRRNWVRIGRPRDKGEWEMMPSEVNAYYSPSSNEIAFPAGILQYFLVFGSFGGVAGHELTHSLDQAGRLYDKDGKLTDWWTNVRSPSFLFAASCRLTNGLLQKSTNRRFEERQQCLLQQYAGYSIIGPDGKHYHVNSRFTNGEDTADAGGIAQAWTAWRTRLKEDPEGKTYDNYLLPGLAQYSKEQLFFIAYAQGWARNISPSEAQKRIRTDPHSPTNFRVIGPLSNNEEFAKAFNCPAGSPMNNVKKCEIW</sequence>
<keyword evidence="10" id="KW-0812">Transmembrane</keyword>
<dbReference type="InterPro" id="IPR018497">
    <property type="entry name" value="Peptidase_M13_C"/>
</dbReference>
<dbReference type="PRINTS" id="PR00786">
    <property type="entry name" value="NEPRILYSIN"/>
</dbReference>
<dbReference type="CDD" id="cd08662">
    <property type="entry name" value="M13"/>
    <property type="match status" value="1"/>
</dbReference>
<dbReference type="InterPro" id="IPR024079">
    <property type="entry name" value="MetalloPept_cat_dom_sf"/>
</dbReference>
<organism evidence="13 14">
    <name type="scientific">Sporidiobolus salmonicolor</name>
    <name type="common">Yeast-like fungus</name>
    <name type="synonym">Sporobolomyces salmonicolor</name>
    <dbReference type="NCBI Taxonomy" id="5005"/>
    <lineage>
        <taxon>Eukaryota</taxon>
        <taxon>Fungi</taxon>
        <taxon>Dikarya</taxon>
        <taxon>Basidiomycota</taxon>
        <taxon>Pucciniomycotina</taxon>
        <taxon>Microbotryomycetes</taxon>
        <taxon>Sporidiobolales</taxon>
        <taxon>Sporidiobolaceae</taxon>
        <taxon>Sporobolomyces</taxon>
    </lineage>
</organism>
<dbReference type="InterPro" id="IPR000718">
    <property type="entry name" value="Peptidase_M13"/>
</dbReference>
<evidence type="ECO:0000256" key="3">
    <source>
        <dbReference type="ARBA" id="ARBA00022670"/>
    </source>
</evidence>
<keyword evidence="10" id="KW-1133">Transmembrane helix</keyword>
<evidence type="ECO:0000256" key="8">
    <source>
        <dbReference type="SAM" id="Coils"/>
    </source>
</evidence>
<keyword evidence="6" id="KW-0862">Zinc</keyword>
<dbReference type="InterPro" id="IPR008753">
    <property type="entry name" value="Peptidase_M13_N"/>
</dbReference>
<feature type="region of interest" description="Disordered" evidence="9">
    <location>
        <begin position="1"/>
        <end position="28"/>
    </location>
</feature>
<dbReference type="PANTHER" id="PTHR11733:SF167">
    <property type="entry name" value="FI17812P1-RELATED"/>
    <property type="match status" value="1"/>
</dbReference>
<protein>
    <submittedName>
        <fullName evidence="13">SPOSA6832_04060-mRNA-1:cds</fullName>
    </submittedName>
</protein>